<dbReference type="SMART" id="SM00345">
    <property type="entry name" value="HTH_GNTR"/>
    <property type="match status" value="1"/>
</dbReference>
<organism evidence="7 8">
    <name type="scientific">Diaphorobacter ruginosibacter</name>
    <dbReference type="NCBI Taxonomy" id="1715720"/>
    <lineage>
        <taxon>Bacteria</taxon>
        <taxon>Pseudomonadati</taxon>
        <taxon>Pseudomonadota</taxon>
        <taxon>Betaproteobacteria</taxon>
        <taxon>Burkholderiales</taxon>
        <taxon>Comamonadaceae</taxon>
        <taxon>Diaphorobacter</taxon>
    </lineage>
</organism>
<dbReference type="Pfam" id="PF00392">
    <property type="entry name" value="GntR"/>
    <property type="match status" value="1"/>
</dbReference>
<evidence type="ECO:0000256" key="4">
    <source>
        <dbReference type="ARBA" id="ARBA00023125"/>
    </source>
</evidence>
<gene>
    <name evidence="7" type="ORF">H9K76_09690</name>
</gene>
<dbReference type="GO" id="GO:0030170">
    <property type="term" value="F:pyridoxal phosphate binding"/>
    <property type="evidence" value="ECO:0007669"/>
    <property type="project" value="InterPro"/>
</dbReference>
<dbReference type="GO" id="GO:0003700">
    <property type="term" value="F:DNA-binding transcription factor activity"/>
    <property type="evidence" value="ECO:0007669"/>
    <property type="project" value="InterPro"/>
</dbReference>
<dbReference type="Gene3D" id="1.10.10.10">
    <property type="entry name" value="Winged helix-like DNA-binding domain superfamily/Winged helix DNA-binding domain"/>
    <property type="match status" value="1"/>
</dbReference>
<sequence>MPPEDLLSEPLVALLAETPLVREPQADPLQRQLHRHIRSAVLNGRLPAGTRIPGSRNLAVALGISRNSVTAAYDLLGAEGFIHRSRQGNTVATLAAPLTGQASGSPALPVIAERSHVVRDNGLSASESLAFRPGVPALSRFPLNVWKRCMDKAIARAGTGALGYGNPLGEPVLRAAIARHLAIARGVRCHADQVVITEGAQEALTLCVRLVTNPGDIAWVEEPGYRGAQTAMACGDLNVQAMRVDHDGIVAPDTSWHRLAPRLIYTTPSHQYPLGSVLSAARRLDLITRAQQHGAWIIEDDYDSEFRHAGEPIGAMQGLIEHAPVLYAGTFSKTLFPALRLGFLVLPQALLERSQILLRETLRGGHRFEQLALAEFMESGQFGRHLGRMRRLYRSRQNALRLALTRHLEDKVPHTISGGNSGMHLTVQLPAEFPDRHIADAARSFDMAPAALSRFALKPQPQDNGLVLGYGNTSEARMEGLVQTLARLMLQSFQGHPRG</sequence>
<comment type="similarity">
    <text evidence="1">In the C-terminal section; belongs to the class-I pyridoxal-phosphate-dependent aminotransferase family.</text>
</comment>
<keyword evidence="7" id="KW-0032">Aminotransferase</keyword>
<dbReference type="InterPro" id="IPR036390">
    <property type="entry name" value="WH_DNA-bd_sf"/>
</dbReference>
<evidence type="ECO:0000256" key="5">
    <source>
        <dbReference type="ARBA" id="ARBA00023163"/>
    </source>
</evidence>
<reference evidence="7 8" key="1">
    <citation type="submission" date="2020-08" db="EMBL/GenBank/DDBJ databases">
        <title>Genome sequence of Diaphorobacter ruginosibacter DSM 27467T.</title>
        <authorList>
            <person name="Hyun D.-W."/>
            <person name="Bae J.-W."/>
        </authorList>
    </citation>
    <scope>NUCLEOTIDE SEQUENCE [LARGE SCALE GENOMIC DNA]</scope>
    <source>
        <strain evidence="7 8">DSM 27467</strain>
    </source>
</reference>
<name>A0A7G9RVC7_9BURK</name>
<dbReference type="PROSITE" id="PS50949">
    <property type="entry name" value="HTH_GNTR"/>
    <property type="match status" value="1"/>
</dbReference>
<accession>A0A7G9RVC7</accession>
<dbReference type="Proteomes" id="UP000515811">
    <property type="component" value="Chromosome"/>
</dbReference>
<keyword evidence="8" id="KW-1185">Reference proteome</keyword>
<dbReference type="InterPro" id="IPR015424">
    <property type="entry name" value="PyrdxlP-dep_Trfase"/>
</dbReference>
<dbReference type="PANTHER" id="PTHR46577">
    <property type="entry name" value="HTH-TYPE TRANSCRIPTIONAL REGULATORY PROTEIN GABR"/>
    <property type="match status" value="1"/>
</dbReference>
<dbReference type="GO" id="GO:0008483">
    <property type="term" value="F:transaminase activity"/>
    <property type="evidence" value="ECO:0007669"/>
    <property type="project" value="UniProtKB-KW"/>
</dbReference>
<keyword evidence="5" id="KW-0804">Transcription</keyword>
<evidence type="ECO:0000313" key="7">
    <source>
        <dbReference type="EMBL" id="QNN59552.1"/>
    </source>
</evidence>
<dbReference type="CDD" id="cd00609">
    <property type="entry name" value="AAT_like"/>
    <property type="match status" value="1"/>
</dbReference>
<dbReference type="InterPro" id="IPR015421">
    <property type="entry name" value="PyrdxlP-dep_Trfase_major"/>
</dbReference>
<dbReference type="CDD" id="cd07377">
    <property type="entry name" value="WHTH_GntR"/>
    <property type="match status" value="1"/>
</dbReference>
<keyword evidence="7" id="KW-0808">Transferase</keyword>
<keyword evidence="3" id="KW-0805">Transcription regulation</keyword>
<dbReference type="InterPro" id="IPR051446">
    <property type="entry name" value="HTH_trans_reg/aminotransferase"/>
</dbReference>
<feature type="domain" description="HTH gntR-type" evidence="6">
    <location>
        <begin position="27"/>
        <end position="94"/>
    </location>
</feature>
<dbReference type="RefSeq" id="WP_187600563.1">
    <property type="nucleotide sequence ID" value="NZ_CP060714.1"/>
</dbReference>
<dbReference type="InterPro" id="IPR000524">
    <property type="entry name" value="Tscrpt_reg_HTH_GntR"/>
</dbReference>
<dbReference type="KEGG" id="drg:H9K76_09690"/>
<keyword evidence="2" id="KW-0663">Pyridoxal phosphate</keyword>
<evidence type="ECO:0000256" key="3">
    <source>
        <dbReference type="ARBA" id="ARBA00023015"/>
    </source>
</evidence>
<dbReference type="Gene3D" id="3.40.640.10">
    <property type="entry name" value="Type I PLP-dependent aspartate aminotransferase-like (Major domain)"/>
    <property type="match status" value="1"/>
</dbReference>
<dbReference type="EMBL" id="CP060714">
    <property type="protein sequence ID" value="QNN59552.1"/>
    <property type="molecule type" value="Genomic_DNA"/>
</dbReference>
<evidence type="ECO:0000256" key="1">
    <source>
        <dbReference type="ARBA" id="ARBA00005384"/>
    </source>
</evidence>
<keyword evidence="4" id="KW-0238">DNA-binding</keyword>
<dbReference type="AlphaFoldDB" id="A0A7G9RVC7"/>
<evidence type="ECO:0000313" key="8">
    <source>
        <dbReference type="Proteomes" id="UP000515811"/>
    </source>
</evidence>
<dbReference type="SUPFAM" id="SSF53383">
    <property type="entry name" value="PLP-dependent transferases"/>
    <property type="match status" value="1"/>
</dbReference>
<dbReference type="GO" id="GO:0003677">
    <property type="term" value="F:DNA binding"/>
    <property type="evidence" value="ECO:0007669"/>
    <property type="project" value="UniProtKB-KW"/>
</dbReference>
<evidence type="ECO:0000256" key="2">
    <source>
        <dbReference type="ARBA" id="ARBA00022898"/>
    </source>
</evidence>
<dbReference type="Pfam" id="PF00155">
    <property type="entry name" value="Aminotran_1_2"/>
    <property type="match status" value="1"/>
</dbReference>
<proteinExistence type="inferred from homology"/>
<dbReference type="InterPro" id="IPR036388">
    <property type="entry name" value="WH-like_DNA-bd_sf"/>
</dbReference>
<dbReference type="PANTHER" id="PTHR46577:SF1">
    <property type="entry name" value="HTH-TYPE TRANSCRIPTIONAL REGULATORY PROTEIN GABR"/>
    <property type="match status" value="1"/>
</dbReference>
<protein>
    <submittedName>
        <fullName evidence="7">PLP-dependent aminotransferase family protein</fullName>
    </submittedName>
</protein>
<dbReference type="SUPFAM" id="SSF46785">
    <property type="entry name" value="Winged helix' DNA-binding domain"/>
    <property type="match status" value="1"/>
</dbReference>
<evidence type="ECO:0000259" key="6">
    <source>
        <dbReference type="PROSITE" id="PS50949"/>
    </source>
</evidence>
<dbReference type="InterPro" id="IPR004839">
    <property type="entry name" value="Aminotransferase_I/II_large"/>
</dbReference>